<accession>A0A811KHP7</accession>
<dbReference type="InterPro" id="IPR011990">
    <property type="entry name" value="TPR-like_helical_dom_sf"/>
</dbReference>
<keyword evidence="3" id="KW-1185">Reference proteome</keyword>
<dbReference type="Proteomes" id="UP000783686">
    <property type="component" value="Unassembled WGS sequence"/>
</dbReference>
<organism evidence="2 3">
    <name type="scientific">Bursaphelenchus okinawaensis</name>
    <dbReference type="NCBI Taxonomy" id="465554"/>
    <lineage>
        <taxon>Eukaryota</taxon>
        <taxon>Metazoa</taxon>
        <taxon>Ecdysozoa</taxon>
        <taxon>Nematoda</taxon>
        <taxon>Chromadorea</taxon>
        <taxon>Rhabditida</taxon>
        <taxon>Tylenchina</taxon>
        <taxon>Tylenchomorpha</taxon>
        <taxon>Aphelenchoidea</taxon>
        <taxon>Aphelenchoididae</taxon>
        <taxon>Bursaphelenchus</taxon>
    </lineage>
</organism>
<dbReference type="Proteomes" id="UP000614601">
    <property type="component" value="Unassembled WGS sequence"/>
</dbReference>
<sequence length="1434" mass="166571">MTALSKGIDFILEHVSDNELREYLSNCDIKTQLHQLNSTRQFKTSTVILSVAKYLYDKEKEDEALKVINLIDILKVSQNKLHQTIKDLLLLDLKRHQEYLLYSNDPWNCALITAFNGSSLALDYILEWKKLWPNDSKSILLLLYLKQFDEIKVEMQSQMTEEGLRDICTCYLRMQWPHLALPYVTKLHLLNNEVETKFMSFIDRCRCLIFMNNTEEALSLLNEGQHVLELSEENQIWLNLTYSLVYLTSHQFTRFYHEISKVTSHTHFDDISDDMNVSLLEMLLYYFLHTGRPERAIVSAQTLLKVLLSSNDDKYNINVVNCYAILGNIFMALHNVKMAEVCFMERLEKASAVAVPQLMVRALSDMVLYYRTVKNTELRYHYLKEELQILSKYDGSESINFEWTVRFDYGIYLLDELQYEEAEEELEKALLSVQELHLSVEEAKITEMLAEVAQKLNEEEKTYCRYKASLNIWKTLPYTNKIENLTVRLIQCMELQNKNKEGREVAKTLLTTTKSYKIKVPVAICLAKILMKDKLYDETFIVLERAKKEAKVNGMAKQLGQVYGLLGEFYQAIGNQKMATRNFCKQIDYFDFVNDPQDQTDTFRHIIMYKLLKSDINAALKVIKMRIAAAEKGTMLLQINVLNESIKTLSDLNLTKEGIKLLDKKAELILSSDHLSNKDEVLTIVSQYKSINLYYKAQITLATFLKRNLDYCDKRHFLELASLLQHYDIQLCVDLLESVIETDHFHVDLVAPLCYRYLEMGATDKVVELFNSLTAREVQLNFFSVLTVSKVQENIKDEQCVEMAMQLNETDQCQFMDMFNLYSYITDQNYDSFYLPAKVHYLLYIQDFDRVKPLLQDVMSKEHILYLTLQNQHQIHHKTQDNASKTSFDSYIDYVSYNNNDFDFVTFVLMLVYSDDKWRSIYICEYRKRLKVKLELDKIGKGATSDTSNTVNMCSTKTTVNTLQFQEGTTVDKPEFEFGAIKNNLKHDETRLAVQLQEDDDFLYIFKYNNFKLLWQGGKEKLIVTTVSTLNTAKTTDTIQSNDLVSSCTRSELAECFWEYMVLNLIKQYHIDMCTRDEFEEKLQKATVLYGDSLDHKINGIKHYFVPTLNDEKDTSIPVQGTNEVSVLKEALNSVLLDISSTSFSHTHEASVLMVGKMFEDYKRTPGFIHLLTQEDVFQTVDQVSFINKATVLLVDPVELNPLFLLQTEANPKILVLVGSTWSHLPLWPAIVSSVKVLVIYKSFDEFEHEAGKYLIEKVNEVNDDDIDIVDEIKNQFKNGILCVNNDVAFDIQCKSVKLRCSLQKAINDENVENWLVGHKEIRDVIVDQVTEYLKQDSDLIVDSILNSAEPHRSNLQHLFHDYCITHPTFQSDLNPRRQHRYRSKRRKNRRRSRMSSRCSSRSSMASDINFLSEADISDTESVSHARLVGIGME</sequence>
<dbReference type="EMBL" id="CAJFCW020000003">
    <property type="protein sequence ID" value="CAG9103110.1"/>
    <property type="molecule type" value="Genomic_DNA"/>
</dbReference>
<evidence type="ECO:0000313" key="3">
    <source>
        <dbReference type="Proteomes" id="UP000614601"/>
    </source>
</evidence>
<name>A0A811KHP7_9BILA</name>
<evidence type="ECO:0000313" key="2">
    <source>
        <dbReference type="EMBL" id="CAD5214684.1"/>
    </source>
</evidence>
<dbReference type="SUPFAM" id="SSF48452">
    <property type="entry name" value="TPR-like"/>
    <property type="match status" value="1"/>
</dbReference>
<gene>
    <name evidence="2" type="ORF">BOKJ2_LOCUS5716</name>
</gene>
<dbReference type="OrthoDB" id="626167at2759"/>
<evidence type="ECO:0008006" key="4">
    <source>
        <dbReference type="Google" id="ProtNLM"/>
    </source>
</evidence>
<dbReference type="EMBL" id="CAJFDH010000003">
    <property type="protein sequence ID" value="CAD5214684.1"/>
    <property type="molecule type" value="Genomic_DNA"/>
</dbReference>
<dbReference type="Gene3D" id="1.25.40.10">
    <property type="entry name" value="Tetratricopeptide repeat domain"/>
    <property type="match status" value="2"/>
</dbReference>
<feature type="compositionally biased region" description="Basic residues" evidence="1">
    <location>
        <begin position="1377"/>
        <end position="1395"/>
    </location>
</feature>
<reference evidence="2" key="1">
    <citation type="submission" date="2020-09" db="EMBL/GenBank/DDBJ databases">
        <authorList>
            <person name="Kikuchi T."/>
        </authorList>
    </citation>
    <scope>NUCLEOTIDE SEQUENCE</scope>
    <source>
        <strain evidence="2">SH1</strain>
    </source>
</reference>
<protein>
    <recommendedName>
        <fullName evidence="4">TPR_REGION domain-containing protein</fullName>
    </recommendedName>
</protein>
<evidence type="ECO:0000256" key="1">
    <source>
        <dbReference type="SAM" id="MobiDB-lite"/>
    </source>
</evidence>
<comment type="caution">
    <text evidence="2">The sequence shown here is derived from an EMBL/GenBank/DDBJ whole genome shotgun (WGS) entry which is preliminary data.</text>
</comment>
<proteinExistence type="predicted"/>
<feature type="region of interest" description="Disordered" evidence="1">
    <location>
        <begin position="1375"/>
        <end position="1402"/>
    </location>
</feature>